<dbReference type="PANTHER" id="PTHR36607:SF20">
    <property type="entry name" value="AMINOTRANSFERASE-LIKE PLANT MOBILE DOMAIN-CONTAINING PROTEIN"/>
    <property type="match status" value="1"/>
</dbReference>
<keyword evidence="2" id="KW-1185">Reference proteome</keyword>
<reference evidence="1 2" key="1">
    <citation type="journal article" date="2022" name="G3 (Bethesda)">
        <title>Whole-genome sequence and methylome profiling of the almond [Prunus dulcis (Mill.) D.A. Webb] cultivar 'Nonpareil'.</title>
        <authorList>
            <person name="D'Amico-Willman K.M."/>
            <person name="Ouma W.Z."/>
            <person name="Meulia T."/>
            <person name="Sideli G.M."/>
            <person name="Gradziel T.M."/>
            <person name="Fresnedo-Ramirez J."/>
        </authorList>
    </citation>
    <scope>NUCLEOTIDE SEQUENCE [LARGE SCALE GENOMIC DNA]</scope>
    <source>
        <strain evidence="1">Clone GOH B32 T37-40</strain>
    </source>
</reference>
<dbReference type="Proteomes" id="UP001054821">
    <property type="component" value="Chromosome 2"/>
</dbReference>
<organism evidence="1 2">
    <name type="scientific">Prunus dulcis</name>
    <name type="common">Almond</name>
    <name type="synonym">Amygdalus dulcis</name>
    <dbReference type="NCBI Taxonomy" id="3755"/>
    <lineage>
        <taxon>Eukaryota</taxon>
        <taxon>Viridiplantae</taxon>
        <taxon>Streptophyta</taxon>
        <taxon>Embryophyta</taxon>
        <taxon>Tracheophyta</taxon>
        <taxon>Spermatophyta</taxon>
        <taxon>Magnoliopsida</taxon>
        <taxon>eudicotyledons</taxon>
        <taxon>Gunneridae</taxon>
        <taxon>Pentapetalae</taxon>
        <taxon>rosids</taxon>
        <taxon>fabids</taxon>
        <taxon>Rosales</taxon>
        <taxon>Rosaceae</taxon>
        <taxon>Amygdaloideae</taxon>
        <taxon>Amygdaleae</taxon>
        <taxon>Prunus</taxon>
    </lineage>
</organism>
<comment type="caution">
    <text evidence="1">The sequence shown here is derived from an EMBL/GenBank/DDBJ whole genome shotgun (WGS) entry which is preliminary data.</text>
</comment>
<accession>A0AAD4WJ74</accession>
<dbReference type="AlphaFoldDB" id="A0AAD4WJ74"/>
<dbReference type="EMBL" id="JAJFAZ020000002">
    <property type="protein sequence ID" value="KAI5343317.1"/>
    <property type="molecule type" value="Genomic_DNA"/>
</dbReference>
<dbReference type="PANTHER" id="PTHR36607">
    <property type="entry name" value="1,2-DIHYDROXY-3-KETO-5-METHYLTHIOPENTENE DIOXYGENASE 4"/>
    <property type="match status" value="1"/>
</dbReference>
<sequence length="439" mass="50737">MARRRQALYVRWACVSWRELARRAMGSKWRQARRKCWAAQAETMGLAGWRWAWASNMAFFKCFKKGTVTILEDESDSWDEGTTLLVGAPLLASEVSEVDNYLHILSWSQEAFYQLSSFKKSKSIDRDLHSTVLQLKSSHHTETDSLRAFELLSDRIHNGVVNWGSVLPTAAESTFTEYYWEWLEDVLSRNTQNKSQKPKEDSDPAGIIAATLKHTEEEEGVFEDLDDPGNCTTVPPFHYVYRWLGEYFDTHFTSSSEKSIPIMARFLGRLLAKFFEDSTARALFRTCGKVKMSRLAKVFSECKQLTDEDHISKEDFEYLICLRSGFVSLRQENYRVIQPYSPHWFSRQFCFVQQVPGELKDDVRNGTVLSVYSHWKSCLKIGSTSTITLPTKDNIREFEITFDYVIWWSKVHRFESTKSKTISTDGLRLCSMTGSCFAP</sequence>
<protein>
    <submittedName>
        <fullName evidence="1">Uncharacterized protein</fullName>
    </submittedName>
</protein>
<evidence type="ECO:0000313" key="2">
    <source>
        <dbReference type="Proteomes" id="UP001054821"/>
    </source>
</evidence>
<name>A0AAD4WJ74_PRUDU</name>
<evidence type="ECO:0000313" key="1">
    <source>
        <dbReference type="EMBL" id="KAI5343317.1"/>
    </source>
</evidence>
<gene>
    <name evidence="1" type="ORF">L3X38_011193</name>
</gene>
<proteinExistence type="predicted"/>